<evidence type="ECO:0000313" key="3">
    <source>
        <dbReference type="Proteomes" id="UP000383932"/>
    </source>
</evidence>
<organism evidence="2 3">
    <name type="scientific">Ceratobasidium theobromae</name>
    <dbReference type="NCBI Taxonomy" id="1582974"/>
    <lineage>
        <taxon>Eukaryota</taxon>
        <taxon>Fungi</taxon>
        <taxon>Dikarya</taxon>
        <taxon>Basidiomycota</taxon>
        <taxon>Agaricomycotina</taxon>
        <taxon>Agaricomycetes</taxon>
        <taxon>Cantharellales</taxon>
        <taxon>Ceratobasidiaceae</taxon>
        <taxon>Ceratobasidium</taxon>
    </lineage>
</organism>
<gene>
    <name evidence="2" type="ORF">CTheo_1909</name>
</gene>
<dbReference type="AlphaFoldDB" id="A0A5N5QTP2"/>
<keyword evidence="3" id="KW-1185">Reference proteome</keyword>
<accession>A0A5N5QTP2</accession>
<dbReference type="EMBL" id="SSOP01000018">
    <property type="protein sequence ID" value="KAB5594587.1"/>
    <property type="molecule type" value="Genomic_DNA"/>
</dbReference>
<name>A0A5N5QTP2_9AGAM</name>
<dbReference type="Proteomes" id="UP000383932">
    <property type="component" value="Unassembled WGS sequence"/>
</dbReference>
<protein>
    <submittedName>
        <fullName evidence="2">Uncharacterized protein</fullName>
    </submittedName>
</protein>
<sequence length="116" mass="12312">MLNCDKNRSPGNANSFDKGSSCPITQGPSVTASARTNPIAIPAALGYMHLDIRSALSEPLGVFAWAMPSQQPNVDLIAMGGVTVGFFAKSMIRKQYGGFPNNAIRGIPNPYEPKTT</sequence>
<feature type="compositionally biased region" description="Polar residues" evidence="1">
    <location>
        <begin position="9"/>
        <end position="33"/>
    </location>
</feature>
<evidence type="ECO:0000313" key="2">
    <source>
        <dbReference type="EMBL" id="KAB5594587.1"/>
    </source>
</evidence>
<comment type="caution">
    <text evidence="2">The sequence shown here is derived from an EMBL/GenBank/DDBJ whole genome shotgun (WGS) entry which is preliminary data.</text>
</comment>
<proteinExistence type="predicted"/>
<feature type="region of interest" description="Disordered" evidence="1">
    <location>
        <begin position="1"/>
        <end position="33"/>
    </location>
</feature>
<evidence type="ECO:0000256" key="1">
    <source>
        <dbReference type="SAM" id="MobiDB-lite"/>
    </source>
</evidence>
<reference evidence="2 3" key="1">
    <citation type="journal article" date="2019" name="Fungal Biol. Biotechnol.">
        <title>Draft genome sequence of fastidious pathogen Ceratobasidium theobromae, which causes vascular-streak dieback in Theobroma cacao.</title>
        <authorList>
            <person name="Ali S.S."/>
            <person name="Asman A."/>
            <person name="Shao J."/>
            <person name="Firmansyah A.P."/>
            <person name="Susilo A.W."/>
            <person name="Rosmana A."/>
            <person name="McMahon P."/>
            <person name="Junaid M."/>
            <person name="Guest D."/>
            <person name="Kheng T.Y."/>
            <person name="Meinhardt L.W."/>
            <person name="Bailey B.A."/>
        </authorList>
    </citation>
    <scope>NUCLEOTIDE SEQUENCE [LARGE SCALE GENOMIC DNA]</scope>
    <source>
        <strain evidence="2 3">CT2</strain>
    </source>
</reference>